<dbReference type="Gene3D" id="1.10.260.40">
    <property type="entry name" value="lambda repressor-like DNA-binding domains"/>
    <property type="match status" value="1"/>
</dbReference>
<dbReference type="CDD" id="cd00093">
    <property type="entry name" value="HTH_XRE"/>
    <property type="match status" value="1"/>
</dbReference>
<dbReference type="GO" id="GO:0003677">
    <property type="term" value="F:DNA binding"/>
    <property type="evidence" value="ECO:0007669"/>
    <property type="project" value="InterPro"/>
</dbReference>
<protein>
    <submittedName>
        <fullName evidence="3">Helix-turn-helix transcriptional regulator</fullName>
    </submittedName>
</protein>
<dbReference type="AlphaFoldDB" id="A0A7X2N449"/>
<dbReference type="Proteomes" id="UP000470082">
    <property type="component" value="Unassembled WGS sequence"/>
</dbReference>
<evidence type="ECO:0000313" key="4">
    <source>
        <dbReference type="Proteomes" id="UP000470082"/>
    </source>
</evidence>
<keyword evidence="4" id="KW-1185">Reference proteome</keyword>
<keyword evidence="1" id="KW-1133">Transmembrane helix</keyword>
<dbReference type="InterPro" id="IPR001387">
    <property type="entry name" value="Cro/C1-type_HTH"/>
</dbReference>
<reference evidence="3 4" key="1">
    <citation type="submission" date="2019-08" db="EMBL/GenBank/DDBJ databases">
        <title>In-depth cultivation of the pig gut microbiome towards novel bacterial diversity and tailored functional studies.</title>
        <authorList>
            <person name="Wylensek D."/>
            <person name="Hitch T.C.A."/>
            <person name="Clavel T."/>
        </authorList>
    </citation>
    <scope>NUCLEOTIDE SEQUENCE [LARGE SCALE GENOMIC DNA]</scope>
    <source>
        <strain evidence="3 4">LKV-178-WT-2G</strain>
    </source>
</reference>
<proteinExistence type="predicted"/>
<evidence type="ECO:0000313" key="3">
    <source>
        <dbReference type="EMBL" id="MSS02142.1"/>
    </source>
</evidence>
<sequence>MYFLNSIYMNYLELQLYLIIFLFYTMCFIFRRKGDIMETLGDRIKKIAKKKKLTYREIAKDTSLSLNTISKIVNNQTQSISSETLKIFCDKLEVSSDYLLGLDEEPSRDFDSKKISKELGLSLKSIQKIKRLKIREEIANKREQEKRDDLNKSPIRTISSISDDIHLLGHPLTSLDKLLKDDFINIDELLISIVEYLYFDKDSLNFGNIAIINTDNLFKDEENGTIYMNDKCNIVRMTSPTIYEELLLSRIEQNLIETKEISKFMKKERLYIENTENQ</sequence>
<evidence type="ECO:0000256" key="1">
    <source>
        <dbReference type="SAM" id="Phobius"/>
    </source>
</evidence>
<comment type="caution">
    <text evidence="3">The sequence shown here is derived from an EMBL/GenBank/DDBJ whole genome shotgun (WGS) entry which is preliminary data.</text>
</comment>
<dbReference type="PROSITE" id="PS50943">
    <property type="entry name" value="HTH_CROC1"/>
    <property type="match status" value="1"/>
</dbReference>
<organism evidence="3 4">
    <name type="scientific">Floccifex porci</name>
    <dbReference type="NCBI Taxonomy" id="2606629"/>
    <lineage>
        <taxon>Bacteria</taxon>
        <taxon>Bacillati</taxon>
        <taxon>Bacillota</taxon>
        <taxon>Erysipelotrichia</taxon>
        <taxon>Erysipelotrichales</taxon>
        <taxon>Erysipelotrichaceae</taxon>
        <taxon>Floccifex</taxon>
    </lineage>
</organism>
<name>A0A7X2N449_9FIRM</name>
<keyword evidence="1" id="KW-0472">Membrane</keyword>
<dbReference type="EMBL" id="VUMM01000021">
    <property type="protein sequence ID" value="MSS02142.1"/>
    <property type="molecule type" value="Genomic_DNA"/>
</dbReference>
<dbReference type="InterPro" id="IPR010982">
    <property type="entry name" value="Lambda_DNA-bd_dom_sf"/>
</dbReference>
<evidence type="ECO:0000259" key="2">
    <source>
        <dbReference type="PROSITE" id="PS50943"/>
    </source>
</evidence>
<feature type="domain" description="HTH cro/C1-type" evidence="2">
    <location>
        <begin position="44"/>
        <end position="99"/>
    </location>
</feature>
<keyword evidence="1" id="KW-0812">Transmembrane</keyword>
<feature type="transmembrane region" description="Helical" evidence="1">
    <location>
        <begin position="12"/>
        <end position="30"/>
    </location>
</feature>
<accession>A0A7X2N449</accession>
<dbReference type="Pfam" id="PF01381">
    <property type="entry name" value="HTH_3"/>
    <property type="match status" value="1"/>
</dbReference>
<dbReference type="SUPFAM" id="SSF47413">
    <property type="entry name" value="lambda repressor-like DNA-binding domains"/>
    <property type="match status" value="1"/>
</dbReference>
<gene>
    <name evidence="3" type="ORF">FYJ50_08590</name>
</gene>
<dbReference type="SMART" id="SM00530">
    <property type="entry name" value="HTH_XRE"/>
    <property type="match status" value="1"/>
</dbReference>